<keyword evidence="4" id="KW-1185">Reference proteome</keyword>
<dbReference type="SUPFAM" id="SSF52096">
    <property type="entry name" value="ClpP/crotonase"/>
    <property type="match status" value="1"/>
</dbReference>
<dbReference type="CDD" id="cd07017">
    <property type="entry name" value="S14_ClpP_2"/>
    <property type="match status" value="1"/>
</dbReference>
<comment type="similarity">
    <text evidence="1 2">Belongs to the peptidase S14 family.</text>
</comment>
<gene>
    <name evidence="3" type="ORF">QBZ16_001943</name>
</gene>
<dbReference type="EMBL" id="JASFZW010000002">
    <property type="protein sequence ID" value="KAK2079549.1"/>
    <property type="molecule type" value="Genomic_DNA"/>
</dbReference>
<dbReference type="GO" id="GO:0009368">
    <property type="term" value="C:endopeptidase Clp complex"/>
    <property type="evidence" value="ECO:0007669"/>
    <property type="project" value="TreeGrafter"/>
</dbReference>
<comment type="caution">
    <text evidence="3">The sequence shown here is derived from an EMBL/GenBank/DDBJ whole genome shotgun (WGS) entry which is preliminary data.</text>
</comment>
<accession>A0AAD9IJ86</accession>
<reference evidence="3" key="1">
    <citation type="submission" date="2021-01" db="EMBL/GenBank/DDBJ databases">
        <authorList>
            <person name="Eckstrom K.M.E."/>
        </authorList>
    </citation>
    <scope>NUCLEOTIDE SEQUENCE</scope>
    <source>
        <strain evidence="3">UVCC 0001</strain>
    </source>
</reference>
<dbReference type="Pfam" id="PF00574">
    <property type="entry name" value="CLP_protease"/>
    <property type="match status" value="1"/>
</dbReference>
<organism evidence="3 4">
    <name type="scientific">Prototheca wickerhamii</name>
    <dbReference type="NCBI Taxonomy" id="3111"/>
    <lineage>
        <taxon>Eukaryota</taxon>
        <taxon>Viridiplantae</taxon>
        <taxon>Chlorophyta</taxon>
        <taxon>core chlorophytes</taxon>
        <taxon>Trebouxiophyceae</taxon>
        <taxon>Chlorellales</taxon>
        <taxon>Chlorellaceae</taxon>
        <taxon>Prototheca</taxon>
    </lineage>
</organism>
<dbReference type="GO" id="GO:0006515">
    <property type="term" value="P:protein quality control for misfolded or incompletely synthesized proteins"/>
    <property type="evidence" value="ECO:0007669"/>
    <property type="project" value="TreeGrafter"/>
</dbReference>
<evidence type="ECO:0000256" key="2">
    <source>
        <dbReference type="RuleBase" id="RU003567"/>
    </source>
</evidence>
<dbReference type="PRINTS" id="PR00127">
    <property type="entry name" value="CLPPROTEASEP"/>
</dbReference>
<dbReference type="GO" id="GO:0009536">
    <property type="term" value="C:plastid"/>
    <property type="evidence" value="ECO:0007669"/>
    <property type="project" value="UniProtKB-ARBA"/>
</dbReference>
<dbReference type="GO" id="GO:0004176">
    <property type="term" value="F:ATP-dependent peptidase activity"/>
    <property type="evidence" value="ECO:0007669"/>
    <property type="project" value="InterPro"/>
</dbReference>
<dbReference type="PANTHER" id="PTHR10381">
    <property type="entry name" value="ATP-DEPENDENT CLP PROTEASE PROTEOLYTIC SUBUNIT"/>
    <property type="match status" value="1"/>
</dbReference>
<evidence type="ECO:0000313" key="4">
    <source>
        <dbReference type="Proteomes" id="UP001255856"/>
    </source>
</evidence>
<dbReference type="PANTHER" id="PTHR10381:SF11">
    <property type="entry name" value="ATP-DEPENDENT CLP PROTEASE PROTEOLYTIC SUBUNIT, MITOCHONDRIAL"/>
    <property type="match status" value="1"/>
</dbReference>
<evidence type="ECO:0000313" key="3">
    <source>
        <dbReference type="EMBL" id="KAK2079549.1"/>
    </source>
</evidence>
<dbReference type="GO" id="GO:0004252">
    <property type="term" value="F:serine-type endopeptidase activity"/>
    <property type="evidence" value="ECO:0007669"/>
    <property type="project" value="InterPro"/>
</dbReference>
<proteinExistence type="inferred from homology"/>
<sequence>MRAPGGGAEGLGPFLLAQRIIVIGQYLDDATSTEVVARLLAMDAADPSAEIKLYINSMAGSSYAVSGVIDVLRALRAPVSTVGMGATGGAMTVLLACGNPGRRFATSNARIQLAQQHGGAMGSSIEVNIQTAELNRTMYMMYTYLSQATGLPMARVEEECDRFKYLSAPEAKALGIVDDVIGGDPPRFYPELGRLGLIRGRFAKHAELEAPT</sequence>
<dbReference type="InterPro" id="IPR001907">
    <property type="entry name" value="ClpP"/>
</dbReference>
<evidence type="ECO:0000256" key="1">
    <source>
        <dbReference type="ARBA" id="ARBA00007039"/>
    </source>
</evidence>
<dbReference type="Gene3D" id="3.90.226.10">
    <property type="entry name" value="2-enoyl-CoA Hydratase, Chain A, domain 1"/>
    <property type="match status" value="1"/>
</dbReference>
<dbReference type="Proteomes" id="UP001255856">
    <property type="component" value="Unassembled WGS sequence"/>
</dbReference>
<dbReference type="AlphaFoldDB" id="A0AAD9IJ86"/>
<dbReference type="InterPro" id="IPR029045">
    <property type="entry name" value="ClpP/crotonase-like_dom_sf"/>
</dbReference>
<name>A0AAD9IJ86_PROWI</name>
<dbReference type="InterPro" id="IPR023562">
    <property type="entry name" value="ClpP/TepA"/>
</dbReference>
<dbReference type="GO" id="GO:0051117">
    <property type="term" value="F:ATPase binding"/>
    <property type="evidence" value="ECO:0007669"/>
    <property type="project" value="TreeGrafter"/>
</dbReference>
<protein>
    <recommendedName>
        <fullName evidence="2">ATP-dependent Clp protease proteolytic subunit</fullName>
    </recommendedName>
</protein>